<evidence type="ECO:0000313" key="5">
    <source>
        <dbReference type="EMBL" id="EGY80705.1"/>
    </source>
</evidence>
<dbReference type="GO" id="GO:0015074">
    <property type="term" value="P:DNA integration"/>
    <property type="evidence" value="ECO:0007669"/>
    <property type="project" value="UniProtKB-KW"/>
</dbReference>
<keyword evidence="6" id="KW-1185">Reference proteome</keyword>
<comment type="caution">
    <text evidence="5">The sequence shown here is derived from an EMBL/GenBank/DDBJ whole genome shotgun (WGS) entry which is preliminary data.</text>
</comment>
<evidence type="ECO:0000256" key="2">
    <source>
        <dbReference type="ARBA" id="ARBA00023125"/>
    </source>
</evidence>
<evidence type="ECO:0000256" key="3">
    <source>
        <dbReference type="ARBA" id="ARBA00023172"/>
    </source>
</evidence>
<dbReference type="AlphaFoldDB" id="G4D194"/>
<dbReference type="Proteomes" id="UP000003422">
    <property type="component" value="Unassembled WGS sequence"/>
</dbReference>
<dbReference type="InterPro" id="IPR006118">
    <property type="entry name" value="Recombinase_CS"/>
</dbReference>
<dbReference type="InterPro" id="IPR036162">
    <property type="entry name" value="Resolvase-like_N_sf"/>
</dbReference>
<proteinExistence type="predicted"/>
<dbReference type="STRING" id="997350.HMPREF9129_0174"/>
<keyword evidence="1" id="KW-0229">DNA integration</keyword>
<name>G4D194_9FIRM</name>
<gene>
    <name evidence="5" type="primary">tnp</name>
    <name evidence="5" type="ORF">HMPREF9129_0174</name>
</gene>
<evidence type="ECO:0000313" key="6">
    <source>
        <dbReference type="Proteomes" id="UP000003422"/>
    </source>
</evidence>
<dbReference type="Pfam" id="PF00239">
    <property type="entry name" value="Resolvase"/>
    <property type="match status" value="1"/>
</dbReference>
<dbReference type="GO" id="GO:0000150">
    <property type="term" value="F:DNA strand exchange activity"/>
    <property type="evidence" value="ECO:0007669"/>
    <property type="project" value="InterPro"/>
</dbReference>
<keyword evidence="3" id="KW-0233">DNA recombination</keyword>
<evidence type="ECO:0000256" key="1">
    <source>
        <dbReference type="ARBA" id="ARBA00022908"/>
    </source>
</evidence>
<dbReference type="PROSITE" id="PS51736">
    <property type="entry name" value="RECOMBINASES_3"/>
    <property type="match status" value="1"/>
</dbReference>
<evidence type="ECO:0000259" key="4">
    <source>
        <dbReference type="PROSITE" id="PS51736"/>
    </source>
</evidence>
<dbReference type="EMBL" id="AGBB01000016">
    <property type="protein sequence ID" value="EGY80705.1"/>
    <property type="molecule type" value="Genomic_DNA"/>
</dbReference>
<feature type="domain" description="Resolvase/invertase-type recombinase catalytic" evidence="4">
    <location>
        <begin position="1"/>
        <end position="54"/>
    </location>
</feature>
<sequence length="54" mass="5990">MGSKSLTAIIEPTKIDRPELNKLLSLLEDGDTLMFTKLDRVARSAIEGSKLILF</sequence>
<reference evidence="5 6" key="1">
    <citation type="submission" date="2011-06" db="EMBL/GenBank/DDBJ databases">
        <authorList>
            <person name="Muzny D."/>
            <person name="Qin X."/>
            <person name="Deng J."/>
            <person name="Jiang H."/>
            <person name="Liu Y."/>
            <person name="Qu J."/>
            <person name="Song X.-Z."/>
            <person name="Zhang L."/>
            <person name="Thornton R."/>
            <person name="Coyle M."/>
            <person name="Francisco L."/>
            <person name="Jackson L."/>
            <person name="Javaid M."/>
            <person name="Korchina V."/>
            <person name="Kovar C."/>
            <person name="Mata R."/>
            <person name="Mathew T."/>
            <person name="Ngo R."/>
            <person name="Nguyen L."/>
            <person name="Nguyen N."/>
            <person name="Okwuonu G."/>
            <person name="Ongeri F."/>
            <person name="Pham C."/>
            <person name="Simmons D."/>
            <person name="Wilczek-Boney K."/>
            <person name="Hale W."/>
            <person name="Jakkamsetti A."/>
            <person name="Pham P."/>
            <person name="Ruth R."/>
            <person name="San Lucas F."/>
            <person name="Warren J."/>
            <person name="Zhang J."/>
            <person name="Zhao Z."/>
            <person name="Zhou C."/>
            <person name="Zhu D."/>
            <person name="Lee S."/>
            <person name="Bess C."/>
            <person name="Blankenburg K."/>
            <person name="Forbes L."/>
            <person name="Fu Q."/>
            <person name="Gubbala S."/>
            <person name="Hirani K."/>
            <person name="Jayaseelan J.C."/>
            <person name="Lara F."/>
            <person name="Munidasa M."/>
            <person name="Palculict T."/>
            <person name="Patil S."/>
            <person name="Pu L.-L."/>
            <person name="Saada N."/>
            <person name="Tang L."/>
            <person name="Weissenberger G."/>
            <person name="Zhu Y."/>
            <person name="Hemphill L."/>
            <person name="Shang Y."/>
            <person name="Youmans B."/>
            <person name="Ayvaz T."/>
            <person name="Ross M."/>
            <person name="Santibanez J."/>
            <person name="Aqrawi P."/>
            <person name="Gross S."/>
            <person name="Joshi V."/>
            <person name="Fowler G."/>
            <person name="Nazareth L."/>
            <person name="Reid J."/>
            <person name="Worley K."/>
            <person name="Petrosino J."/>
            <person name="Highlander S."/>
            <person name="Gibbs R."/>
        </authorList>
    </citation>
    <scope>NUCLEOTIDE SEQUENCE [LARGE SCALE GENOMIC DNA]</scope>
    <source>
        <strain evidence="5 6">ATCC 29427</strain>
    </source>
</reference>
<protein>
    <submittedName>
        <fullName evidence="5">Transposon resolvase</fullName>
    </submittedName>
</protein>
<accession>G4D194</accession>
<keyword evidence="2" id="KW-0238">DNA-binding</keyword>
<dbReference type="Gene3D" id="3.40.50.1390">
    <property type="entry name" value="Resolvase, N-terminal catalytic domain"/>
    <property type="match status" value="1"/>
</dbReference>
<dbReference type="HOGENOM" id="CLU_3046374_0_0_9"/>
<dbReference type="GO" id="GO:0003677">
    <property type="term" value="F:DNA binding"/>
    <property type="evidence" value="ECO:0007669"/>
    <property type="project" value="UniProtKB-KW"/>
</dbReference>
<dbReference type="SUPFAM" id="SSF53041">
    <property type="entry name" value="Resolvase-like"/>
    <property type="match status" value="1"/>
</dbReference>
<dbReference type="PATRIC" id="fig|997350.3.peg.169"/>
<dbReference type="InterPro" id="IPR006119">
    <property type="entry name" value="Resolv_N"/>
</dbReference>
<organism evidence="5 6">
    <name type="scientific">Peptoniphilus indolicus ATCC 29427</name>
    <dbReference type="NCBI Taxonomy" id="997350"/>
    <lineage>
        <taxon>Bacteria</taxon>
        <taxon>Bacillati</taxon>
        <taxon>Bacillota</taxon>
        <taxon>Tissierellia</taxon>
        <taxon>Tissierellales</taxon>
        <taxon>Peptoniphilaceae</taxon>
        <taxon>Peptoniphilus</taxon>
    </lineage>
</organism>
<dbReference type="PROSITE" id="PS00398">
    <property type="entry name" value="RECOMBINASES_2"/>
    <property type="match status" value="1"/>
</dbReference>